<dbReference type="Pfam" id="PF12697">
    <property type="entry name" value="Abhydrolase_6"/>
    <property type="match status" value="1"/>
</dbReference>
<evidence type="ECO:0000313" key="3">
    <source>
        <dbReference type="Proteomes" id="UP000636479"/>
    </source>
</evidence>
<dbReference type="Gene3D" id="3.40.50.1820">
    <property type="entry name" value="alpha/beta hydrolase"/>
    <property type="match status" value="1"/>
</dbReference>
<dbReference type="EMBL" id="JACAZF010000016">
    <property type="protein sequence ID" value="KAF7289743.1"/>
    <property type="molecule type" value="Genomic_DNA"/>
</dbReference>
<accession>A0A8H6VTQ3</accession>
<dbReference type="AlphaFoldDB" id="A0A8H6VTQ3"/>
<feature type="domain" description="AB hydrolase-1" evidence="1">
    <location>
        <begin position="51"/>
        <end position="320"/>
    </location>
</feature>
<keyword evidence="3" id="KW-1185">Reference proteome</keyword>
<proteinExistence type="predicted"/>
<keyword evidence="2" id="KW-0378">Hydrolase</keyword>
<name>A0A8H6VTQ3_9AGAR</name>
<dbReference type="Proteomes" id="UP000636479">
    <property type="component" value="Unassembled WGS sequence"/>
</dbReference>
<sequence length="344" mass="38284">MITSEALSMHTDHLVFNSPQSVRDAPGRWLRMAVKRYSLSQSKQAGSGITLFFAHCVGAHKEQWDPTIQRVLELQQSIDEAYAFDWQTHGDSAVLNRELLDPEKSPGRVYGVSVLEWAEAIAAFASSSAMRGRRIVAVGHSAGAGAMILSTKYLTSPSVYEAIIAIEPTAISHEMFYQEIDIRMSTMEFVVSATLTRRETWRTREDAFAWMRKRIPWSDWDERVLQKLVDDGLEATPEGVRVKGDRRQEALCYPEPQPHFETAALLANKSISSKVHFIWADSEAPLVPLFVQDALVVGAASTSKVQGGHMLVQEKPDELAVAISTILANRIGCISFRPQVSIIT</sequence>
<evidence type="ECO:0000259" key="1">
    <source>
        <dbReference type="Pfam" id="PF12697"/>
    </source>
</evidence>
<reference evidence="2" key="1">
    <citation type="submission" date="2020-05" db="EMBL/GenBank/DDBJ databases">
        <title>Mycena genomes resolve the evolution of fungal bioluminescence.</title>
        <authorList>
            <person name="Tsai I.J."/>
        </authorList>
    </citation>
    <scope>NUCLEOTIDE SEQUENCE</scope>
    <source>
        <strain evidence="2">171206Taipei</strain>
    </source>
</reference>
<dbReference type="InterPro" id="IPR000073">
    <property type="entry name" value="AB_hydrolase_1"/>
</dbReference>
<evidence type="ECO:0000313" key="2">
    <source>
        <dbReference type="EMBL" id="KAF7289743.1"/>
    </source>
</evidence>
<organism evidence="2 3">
    <name type="scientific">Mycena indigotica</name>
    <dbReference type="NCBI Taxonomy" id="2126181"/>
    <lineage>
        <taxon>Eukaryota</taxon>
        <taxon>Fungi</taxon>
        <taxon>Dikarya</taxon>
        <taxon>Basidiomycota</taxon>
        <taxon>Agaricomycotina</taxon>
        <taxon>Agaricomycetes</taxon>
        <taxon>Agaricomycetidae</taxon>
        <taxon>Agaricales</taxon>
        <taxon>Marasmiineae</taxon>
        <taxon>Mycenaceae</taxon>
        <taxon>Mycena</taxon>
    </lineage>
</organism>
<protein>
    <submittedName>
        <fullName evidence="2">AB hydrolase-1 domain-containing protein</fullName>
    </submittedName>
</protein>
<dbReference type="GO" id="GO:0016787">
    <property type="term" value="F:hydrolase activity"/>
    <property type="evidence" value="ECO:0007669"/>
    <property type="project" value="UniProtKB-KW"/>
</dbReference>
<comment type="caution">
    <text evidence="2">The sequence shown here is derived from an EMBL/GenBank/DDBJ whole genome shotgun (WGS) entry which is preliminary data.</text>
</comment>
<dbReference type="OrthoDB" id="94039at2759"/>
<dbReference type="RefSeq" id="XP_037213472.1">
    <property type="nucleotide sequence ID" value="XM_037369916.1"/>
</dbReference>
<gene>
    <name evidence="2" type="ORF">MIND_01347900</name>
</gene>
<dbReference type="SUPFAM" id="SSF53474">
    <property type="entry name" value="alpha/beta-Hydrolases"/>
    <property type="match status" value="1"/>
</dbReference>
<dbReference type="InterPro" id="IPR029058">
    <property type="entry name" value="AB_hydrolase_fold"/>
</dbReference>
<dbReference type="GeneID" id="59352432"/>